<dbReference type="PANTHER" id="PTHR43102">
    <property type="entry name" value="SLR1143 PROTEIN"/>
    <property type="match status" value="1"/>
</dbReference>
<dbReference type="RefSeq" id="WP_074294869.1">
    <property type="nucleotide sequence ID" value="NZ_KU950310.1"/>
</dbReference>
<evidence type="ECO:0000313" key="2">
    <source>
        <dbReference type="EMBL" id="AMW88322.1"/>
    </source>
</evidence>
<keyword evidence="2" id="KW-0614">Plasmid</keyword>
<protein>
    <submittedName>
        <fullName evidence="2">Diguanylate cyclase/phosphodiesterase (GGDEF &amp; EAL domains) with PAS/PAC sensor(S)</fullName>
    </submittedName>
</protein>
<dbReference type="SUPFAM" id="SSF55781">
    <property type="entry name" value="GAF domain-like"/>
    <property type="match status" value="1"/>
</dbReference>
<accession>A0A286JZU8</accession>
<reference evidence="2" key="1">
    <citation type="submission" date="2016-03" db="EMBL/GenBank/DDBJ databases">
        <title>The evolution of Pseudomonas syringe pv. actinidiae in New Zealand.</title>
        <authorList>
            <person name="Butler M.I."/>
            <person name="Taiaroa G."/>
            <person name="Stockwell P."/>
            <person name="Lamont I."/>
            <person name="Poulter R."/>
        </authorList>
    </citation>
    <scope>NUCLEOTIDE SEQUENCE</scope>
    <source>
        <strain evidence="2">SR198</strain>
        <plasmid evidence="2">pMG2_SR198</plasmid>
    </source>
</reference>
<dbReference type="Pfam" id="PF01590">
    <property type="entry name" value="GAF"/>
    <property type="match status" value="1"/>
</dbReference>
<evidence type="ECO:0000259" key="1">
    <source>
        <dbReference type="Pfam" id="PF01590"/>
    </source>
</evidence>
<sequence>MLIAPYPINEEARLEFLRSLDVLDTASEETFDRFTRVLAELLQVPTALISLVEADKQWFKSKVGLDTCETSRDIAFCAHALHAEGSLVVEDAATDVRFHDNPLVVGAPFIRLFDFTPASLFAPAKAM</sequence>
<proteinExistence type="predicted"/>
<dbReference type="Gene3D" id="3.30.450.40">
    <property type="match status" value="1"/>
</dbReference>
<organism evidence="2">
    <name type="scientific">Pseudomonas syringae pv. actinidiae</name>
    <dbReference type="NCBI Taxonomy" id="103796"/>
    <lineage>
        <taxon>Bacteria</taxon>
        <taxon>Pseudomonadati</taxon>
        <taxon>Pseudomonadota</taxon>
        <taxon>Gammaproteobacteria</taxon>
        <taxon>Pseudomonadales</taxon>
        <taxon>Pseudomonadaceae</taxon>
        <taxon>Pseudomonas</taxon>
        <taxon>Pseudomonas syringae</taxon>
    </lineage>
</organism>
<dbReference type="EMBL" id="KU950310">
    <property type="protein sequence ID" value="AMW88322.1"/>
    <property type="molecule type" value="Genomic_DNA"/>
</dbReference>
<dbReference type="InterPro" id="IPR029016">
    <property type="entry name" value="GAF-like_dom_sf"/>
</dbReference>
<geneLocation type="plasmid" evidence="2">
    <name>pMG2_SR198</name>
</geneLocation>
<name>A0A286JZU8_PSESF</name>
<dbReference type="PANTHER" id="PTHR43102:SF2">
    <property type="entry name" value="GAF DOMAIN-CONTAINING PROTEIN"/>
    <property type="match status" value="1"/>
</dbReference>
<dbReference type="AlphaFoldDB" id="A0A286JZU8"/>
<feature type="domain" description="GAF" evidence="1">
    <location>
        <begin position="28"/>
        <end position="111"/>
    </location>
</feature>
<dbReference type="InterPro" id="IPR003018">
    <property type="entry name" value="GAF"/>
</dbReference>